<keyword evidence="3" id="KW-0732">Signal</keyword>
<protein>
    <recommendedName>
        <fullName evidence="4">VWFA domain-containing protein</fullName>
    </recommendedName>
</protein>
<evidence type="ECO:0000313" key="5">
    <source>
        <dbReference type="EMBL" id="CEM02327.1"/>
    </source>
</evidence>
<feature type="chain" id="PRO_5005187695" description="VWFA domain-containing protein" evidence="3">
    <location>
        <begin position="20"/>
        <end position="697"/>
    </location>
</feature>
<feature type="domain" description="VWFA" evidence="4">
    <location>
        <begin position="242"/>
        <end position="421"/>
    </location>
</feature>
<dbReference type="Gene3D" id="3.40.50.410">
    <property type="entry name" value="von Willebrand factor, type A domain"/>
    <property type="match status" value="1"/>
</dbReference>
<dbReference type="PROSITE" id="PS50092">
    <property type="entry name" value="TSP1"/>
    <property type="match status" value="2"/>
</dbReference>
<dbReference type="InterPro" id="IPR000884">
    <property type="entry name" value="TSP1_rpt"/>
</dbReference>
<dbReference type="Pfam" id="PF00090">
    <property type="entry name" value="TSP_1"/>
    <property type="match status" value="2"/>
</dbReference>
<organism evidence="5 6">
    <name type="scientific">Vitrella brassicaformis (strain CCMP3155)</name>
    <dbReference type="NCBI Taxonomy" id="1169540"/>
    <lineage>
        <taxon>Eukaryota</taxon>
        <taxon>Sar</taxon>
        <taxon>Alveolata</taxon>
        <taxon>Colpodellida</taxon>
        <taxon>Vitrellaceae</taxon>
        <taxon>Vitrella</taxon>
    </lineage>
</organism>
<dbReference type="SUPFAM" id="SSF53300">
    <property type="entry name" value="vWA-like"/>
    <property type="match status" value="1"/>
</dbReference>
<dbReference type="Pfam" id="PF00092">
    <property type="entry name" value="VWA"/>
    <property type="match status" value="1"/>
</dbReference>
<dbReference type="InterPro" id="IPR036383">
    <property type="entry name" value="TSP1_rpt_sf"/>
</dbReference>
<feature type="signal peptide" evidence="3">
    <location>
        <begin position="1"/>
        <end position="19"/>
    </location>
</feature>
<accession>A0A0G4EVU9</accession>
<evidence type="ECO:0000256" key="1">
    <source>
        <dbReference type="ARBA" id="ARBA00022737"/>
    </source>
</evidence>
<dbReference type="PROSITE" id="PS50234">
    <property type="entry name" value="VWFA"/>
    <property type="match status" value="1"/>
</dbReference>
<gene>
    <name evidence="5" type="ORF">Vbra_5439</name>
</gene>
<keyword evidence="1" id="KW-0677">Repeat</keyword>
<dbReference type="PANTHER" id="PTHR22906">
    <property type="entry name" value="PROPERDIN"/>
    <property type="match status" value="1"/>
</dbReference>
<dbReference type="Gene3D" id="2.20.100.10">
    <property type="entry name" value="Thrombospondin type-1 (TSP1) repeat"/>
    <property type="match status" value="1"/>
</dbReference>
<reference evidence="5 6" key="1">
    <citation type="submission" date="2014-11" db="EMBL/GenBank/DDBJ databases">
        <authorList>
            <person name="Zhu J."/>
            <person name="Qi W."/>
            <person name="Song R."/>
        </authorList>
    </citation>
    <scope>NUCLEOTIDE SEQUENCE [LARGE SCALE GENOMIC DNA]</scope>
</reference>
<dbReference type="VEuPathDB" id="CryptoDB:Vbra_5439"/>
<dbReference type="AlphaFoldDB" id="A0A0G4EVU9"/>
<evidence type="ECO:0000256" key="3">
    <source>
        <dbReference type="SAM" id="SignalP"/>
    </source>
</evidence>
<evidence type="ECO:0000313" key="6">
    <source>
        <dbReference type="Proteomes" id="UP000041254"/>
    </source>
</evidence>
<dbReference type="Proteomes" id="UP000041254">
    <property type="component" value="Unassembled WGS sequence"/>
</dbReference>
<name>A0A0G4EVU9_VITBC</name>
<keyword evidence="6" id="KW-1185">Reference proteome</keyword>
<evidence type="ECO:0000259" key="4">
    <source>
        <dbReference type="PROSITE" id="PS50234"/>
    </source>
</evidence>
<dbReference type="SUPFAM" id="SSF82895">
    <property type="entry name" value="TSP-1 type 1 repeat"/>
    <property type="match status" value="1"/>
</dbReference>
<dbReference type="SMART" id="SM00209">
    <property type="entry name" value="TSP1"/>
    <property type="match status" value="1"/>
</dbReference>
<dbReference type="InterPro" id="IPR052065">
    <property type="entry name" value="Compl_asym_regulator"/>
</dbReference>
<dbReference type="InterPro" id="IPR002035">
    <property type="entry name" value="VWF_A"/>
</dbReference>
<evidence type="ECO:0000256" key="2">
    <source>
        <dbReference type="ARBA" id="ARBA00023157"/>
    </source>
</evidence>
<dbReference type="EMBL" id="CDMY01000323">
    <property type="protein sequence ID" value="CEM02327.1"/>
    <property type="molecule type" value="Genomic_DNA"/>
</dbReference>
<sequence length="697" mass="76981">MQSFLSLAICLALAGQGSARLFQWAANTTGAMCKSDKECEEEGIAFPDCCCVFEEGEKVERSCQPRATLPKDKGKCARGPKASWKGWCLGEAPGDIERAEAAEALKRKAEEEMRKKEEAAKGRIQVRTRGIKVEPKNGGRKCPTERGEVHRCKIQPCPPPTPTPAPAPPVTPDKDCVLKDWTDWGECTRVCGGGVRFRYRGVAEPATGKGKCPSKDSEYRLTFSECNTHPCPLALKCRDRKNFIFAIPSSVGETDFGMLRSFVSQLIGRIDTHKDLLSLVGALVYYDENRAPVILSDLTADAKAVQQAVLGAKNLHHPADTSVWQPLLSAAMMADKARVDADNVVVILIDGEEEDLEEAYEMANYFKYDLQGGRKGEIFFVATGTRVDLSDLREYASFLESQHITWVESVDQLLAGRLSSVLAATCPKAVSDVPKPKVHAAATPAPAAKKVIPAAPTPAAEKQKQEVRPPPILEEGERHVTANMFETRDIRVERWAAVPQERKAPLQAMFGLAAYPQCCVCFRKARDEAKLEDRICVKAPEMVPLWPLRPVRKFGAADCARVCNLVLAPGSEFEMDRSLFYSSEQGKLGTNAWKKDFMNRCETAQRCGVSELYDKGRSMPKAKDGKPCTDPVTCPICQQKEWFCNKATEKDLGADSPLPAEARVGEIMAYRKHIDPDSLWALTKYATQDTNTEKENK</sequence>
<dbReference type="InParanoid" id="A0A0G4EVU9"/>
<keyword evidence="2" id="KW-1015">Disulfide bond</keyword>
<dbReference type="InterPro" id="IPR036465">
    <property type="entry name" value="vWFA_dom_sf"/>
</dbReference>
<dbReference type="STRING" id="1169540.A0A0G4EVU9"/>
<proteinExistence type="predicted"/>
<dbReference type="PANTHER" id="PTHR22906:SF21">
    <property type="entry name" value="SEMA DOMAIN-CONTAINING PROTEIN"/>
    <property type="match status" value="1"/>
</dbReference>
<dbReference type="OrthoDB" id="5917978at2759"/>